<dbReference type="AlphaFoldDB" id="A0A2G3E2E8"/>
<proteinExistence type="predicted"/>
<evidence type="ECO:0000313" key="1">
    <source>
        <dbReference type="EMBL" id="PHU37434.1"/>
    </source>
</evidence>
<sequence>MDIRERQFLEKEIPHFQREIKNLYRKFDREFGLHGAEVPIKFSFEENVLGSYSPKSEMTQEHFTFSLYFISFMNKDPMHHLDKIDLYAHEYAHYMQYHYEIPQKHLWQPGKHGSAWKYCCSLVGAAPTEFYRIGEGLKKHDYEKALYNPHADKNYVLKDRRSQEQMYEDKRRRVIQYAVGEEIEHPKYGKGIIEEIKPYDRGVHLNIRFKDESKLIDQAWLARTRYKKRT</sequence>
<accession>A0A2G3E2E8</accession>
<keyword evidence="2" id="KW-1185">Reference proteome</keyword>
<dbReference type="EMBL" id="PDYG01000056">
    <property type="protein sequence ID" value="PHU37434.1"/>
    <property type="molecule type" value="Genomic_DNA"/>
</dbReference>
<reference evidence="1 2" key="1">
    <citation type="submission" date="2017-10" db="EMBL/GenBank/DDBJ databases">
        <title>Resolving the taxonomy of Roseburia spp., Eubacterium rectale and Agathobacter spp. through phylogenomic analysis.</title>
        <authorList>
            <person name="Sheridan P.O."/>
            <person name="Walker A.W."/>
            <person name="Duncan S.H."/>
            <person name="Scott K.P."/>
            <person name="Toole P.W.O."/>
            <person name="Luis P."/>
            <person name="Flint H.J."/>
        </authorList>
    </citation>
    <scope>NUCLEOTIDE SEQUENCE [LARGE SCALE GENOMIC DNA]</scope>
    <source>
        <strain evidence="1 2">JK623</strain>
    </source>
</reference>
<evidence type="ECO:0008006" key="3">
    <source>
        <dbReference type="Google" id="ProtNLM"/>
    </source>
</evidence>
<evidence type="ECO:0000313" key="2">
    <source>
        <dbReference type="Proteomes" id="UP000224563"/>
    </source>
</evidence>
<organism evidence="1 2">
    <name type="scientific">Agathobacter ruminis</name>
    <dbReference type="NCBI Taxonomy" id="1712665"/>
    <lineage>
        <taxon>Bacteria</taxon>
        <taxon>Bacillati</taxon>
        <taxon>Bacillota</taxon>
        <taxon>Clostridia</taxon>
        <taxon>Lachnospirales</taxon>
        <taxon>Lachnospiraceae</taxon>
        <taxon>Agathobacter</taxon>
    </lineage>
</organism>
<name>A0A2G3E2E8_9FIRM</name>
<protein>
    <recommendedName>
        <fullName evidence="3">SprT-like domain-containing protein</fullName>
    </recommendedName>
</protein>
<reference evidence="1 2" key="2">
    <citation type="submission" date="2017-10" db="EMBL/GenBank/DDBJ databases">
        <authorList>
            <person name="Banno H."/>
            <person name="Chua N.-H."/>
        </authorList>
    </citation>
    <scope>NUCLEOTIDE SEQUENCE [LARGE SCALE GENOMIC DNA]</scope>
    <source>
        <strain evidence="1 2">JK623</strain>
    </source>
</reference>
<comment type="caution">
    <text evidence="1">The sequence shown here is derived from an EMBL/GenBank/DDBJ whole genome shotgun (WGS) entry which is preliminary data.</text>
</comment>
<dbReference type="RefSeq" id="WP_099386315.1">
    <property type="nucleotide sequence ID" value="NZ_JANSWH010000047.1"/>
</dbReference>
<gene>
    <name evidence="1" type="ORF">CSX02_08210</name>
</gene>
<dbReference type="Proteomes" id="UP000224563">
    <property type="component" value="Unassembled WGS sequence"/>
</dbReference>